<feature type="region of interest" description="Disordered" evidence="7">
    <location>
        <begin position="484"/>
        <end position="504"/>
    </location>
</feature>
<keyword evidence="6 8" id="KW-0472">Membrane</keyword>
<dbReference type="PANTHER" id="PTHR43549">
    <property type="entry name" value="MULTIDRUG RESISTANCE PROTEIN YPNP-RELATED"/>
    <property type="match status" value="1"/>
</dbReference>
<dbReference type="EMBL" id="CP045488">
    <property type="protein sequence ID" value="QFU83700.1"/>
    <property type="molecule type" value="Genomic_DNA"/>
</dbReference>
<comment type="subcellular location">
    <subcellularLocation>
        <location evidence="1">Cell membrane</location>
        <topology evidence="1">Multi-pass membrane protein</topology>
    </subcellularLocation>
</comment>
<evidence type="ECO:0000313" key="9">
    <source>
        <dbReference type="EMBL" id="QFU83700.1"/>
    </source>
</evidence>
<dbReference type="InterPro" id="IPR052031">
    <property type="entry name" value="Membrane_Transporter-Flippase"/>
</dbReference>
<dbReference type="InterPro" id="IPR002528">
    <property type="entry name" value="MATE_fam"/>
</dbReference>
<dbReference type="PIRSF" id="PIRSF006603">
    <property type="entry name" value="DinF"/>
    <property type="match status" value="1"/>
</dbReference>
<organism evidence="9 10">
    <name type="scientific">Natronorubrum aibiense</name>
    <dbReference type="NCBI Taxonomy" id="348826"/>
    <lineage>
        <taxon>Archaea</taxon>
        <taxon>Methanobacteriati</taxon>
        <taxon>Methanobacteriota</taxon>
        <taxon>Stenosarchaea group</taxon>
        <taxon>Halobacteria</taxon>
        <taxon>Halobacteriales</taxon>
        <taxon>Natrialbaceae</taxon>
        <taxon>Natronorubrum</taxon>
    </lineage>
</organism>
<dbReference type="InterPro" id="IPR048279">
    <property type="entry name" value="MdtK-like"/>
</dbReference>
<feature type="transmembrane region" description="Helical" evidence="8">
    <location>
        <begin position="422"/>
        <end position="440"/>
    </location>
</feature>
<evidence type="ECO:0000256" key="6">
    <source>
        <dbReference type="ARBA" id="ARBA00023136"/>
    </source>
</evidence>
<feature type="transmembrane region" description="Helical" evidence="8">
    <location>
        <begin position="357"/>
        <end position="381"/>
    </location>
</feature>
<dbReference type="OrthoDB" id="214119at2157"/>
<evidence type="ECO:0000313" key="10">
    <source>
        <dbReference type="Proteomes" id="UP000326170"/>
    </source>
</evidence>
<feature type="transmembrane region" description="Helical" evidence="8">
    <location>
        <begin position="147"/>
        <end position="167"/>
    </location>
</feature>
<gene>
    <name evidence="9" type="ORF">GCU68_14705</name>
</gene>
<dbReference type="RefSeq" id="WP_152942837.1">
    <property type="nucleotide sequence ID" value="NZ_CP045488.1"/>
</dbReference>
<dbReference type="Proteomes" id="UP000326170">
    <property type="component" value="Chromosome"/>
</dbReference>
<evidence type="ECO:0000256" key="1">
    <source>
        <dbReference type="ARBA" id="ARBA00004651"/>
    </source>
</evidence>
<keyword evidence="5 8" id="KW-1133">Transmembrane helix</keyword>
<protein>
    <submittedName>
        <fullName evidence="9">MATE family efflux transporter</fullName>
    </submittedName>
</protein>
<feature type="transmembrane region" description="Helical" evidence="8">
    <location>
        <begin position="452"/>
        <end position="470"/>
    </location>
</feature>
<evidence type="ECO:0000256" key="2">
    <source>
        <dbReference type="ARBA" id="ARBA00022448"/>
    </source>
</evidence>
<keyword evidence="3" id="KW-1003">Cell membrane</keyword>
<accession>A0A5P9P7C3</accession>
<name>A0A5P9P7C3_9EURY</name>
<feature type="transmembrane region" description="Helical" evidence="8">
    <location>
        <begin position="109"/>
        <end position="127"/>
    </location>
</feature>
<dbReference type="KEGG" id="nas:GCU68_14705"/>
<feature type="transmembrane region" description="Helical" evidence="8">
    <location>
        <begin position="290"/>
        <end position="310"/>
    </location>
</feature>
<dbReference type="GO" id="GO:0015297">
    <property type="term" value="F:antiporter activity"/>
    <property type="evidence" value="ECO:0007669"/>
    <property type="project" value="InterPro"/>
</dbReference>
<evidence type="ECO:0000256" key="5">
    <source>
        <dbReference type="ARBA" id="ARBA00022989"/>
    </source>
</evidence>
<evidence type="ECO:0000256" key="4">
    <source>
        <dbReference type="ARBA" id="ARBA00022692"/>
    </source>
</evidence>
<evidence type="ECO:0000256" key="3">
    <source>
        <dbReference type="ARBA" id="ARBA00022475"/>
    </source>
</evidence>
<dbReference type="Pfam" id="PF01554">
    <property type="entry name" value="MatE"/>
    <property type="match status" value="2"/>
</dbReference>
<reference evidence="9 10" key="1">
    <citation type="journal article" date="2007" name="Int. J. Syst. Evol. Microbiol.">
        <title>Natronorubrum sulfidifaciens sp. nov., an extremely haloalkaliphilic archaeon isolated from Aiding salt lake in Xin-Jiang, China.</title>
        <authorList>
            <person name="Cui H.L."/>
            <person name="Tohty D."/>
            <person name="Liu H.C."/>
            <person name="Liu S.J."/>
            <person name="Oren A."/>
            <person name="Zhou P.J."/>
        </authorList>
    </citation>
    <scope>NUCLEOTIDE SEQUENCE [LARGE SCALE GENOMIC DNA]</scope>
    <source>
        <strain evidence="9 10">7-3</strain>
    </source>
</reference>
<evidence type="ECO:0000256" key="7">
    <source>
        <dbReference type="SAM" id="MobiDB-lite"/>
    </source>
</evidence>
<keyword evidence="4 8" id="KW-0812">Transmembrane</keyword>
<dbReference type="AlphaFoldDB" id="A0A5P9P7C3"/>
<proteinExistence type="predicted"/>
<dbReference type="GO" id="GO:0042910">
    <property type="term" value="F:xenobiotic transmembrane transporter activity"/>
    <property type="evidence" value="ECO:0007669"/>
    <property type="project" value="InterPro"/>
</dbReference>
<dbReference type="GeneID" id="42302319"/>
<sequence length="504" mass="53068">MTVRDHIDAIFKSPDELDLTSGGIAKPLIYLSIPLIITNLLQVTYNLADTFWLGQHSTTSLAAISFAFPMVFFLIALALGVSVAGSVLVAQYTGAGRDDEATYAASQTVMYSVIASVALGAFGYVFAEDVIGLLGASDDVAPLVADYMEVYSLGLVAVFGFFVFLALMRGYGDTVTPMLVMFGSVVLNIVLDPFLIFGFEANPLFGYLSLRGLEAELLALTGYTGAGIEGAAIATVFSRALAFAVGLAIMFRGTHGVRIDVSQMRPDLEYARRLVDIGTPASVEGTARALSINLLLVIIAIFPETVVAAFGIGTRVFSVIFLPAIAFSQGIETMTGQNIGAGNRARAERTNHFGAKIMLVTLTALGGVVFLAAAPIVSIFTTDPAVVDEGATFLRYTALTFGFMGVMRAYSGGFRGAGKTLIAAAISILTLGVIRFPLAWLGAEYLGSDGVWLAFAVSTVIGGAIAYVWFTWVEWLDGTLASESVRPGPETTGDTAGDNVGGDD</sequence>
<dbReference type="CDD" id="cd13142">
    <property type="entry name" value="MATE_like_12"/>
    <property type="match status" value="1"/>
</dbReference>
<feature type="transmembrane region" description="Helical" evidence="8">
    <location>
        <begin position="179"/>
        <end position="199"/>
    </location>
</feature>
<feature type="transmembrane region" description="Helical" evidence="8">
    <location>
        <begin position="393"/>
        <end position="410"/>
    </location>
</feature>
<dbReference type="GO" id="GO:0005886">
    <property type="term" value="C:plasma membrane"/>
    <property type="evidence" value="ECO:0007669"/>
    <property type="project" value="UniProtKB-SubCell"/>
</dbReference>
<dbReference type="NCBIfam" id="TIGR00797">
    <property type="entry name" value="matE"/>
    <property type="match status" value="1"/>
</dbReference>
<feature type="transmembrane region" description="Helical" evidence="8">
    <location>
        <begin position="60"/>
        <end position="89"/>
    </location>
</feature>
<keyword evidence="10" id="KW-1185">Reference proteome</keyword>
<dbReference type="PANTHER" id="PTHR43549:SF2">
    <property type="entry name" value="MULTIDRUG RESISTANCE PROTEIN NORM-RELATED"/>
    <property type="match status" value="1"/>
</dbReference>
<feature type="transmembrane region" description="Helical" evidence="8">
    <location>
        <begin position="28"/>
        <end position="48"/>
    </location>
</feature>
<evidence type="ECO:0000256" key="8">
    <source>
        <dbReference type="SAM" id="Phobius"/>
    </source>
</evidence>
<keyword evidence="2" id="KW-0813">Transport</keyword>
<feature type="transmembrane region" description="Helical" evidence="8">
    <location>
        <begin position="230"/>
        <end position="251"/>
    </location>
</feature>